<keyword evidence="6" id="KW-0732">Signal</keyword>
<feature type="signal peptide" evidence="6">
    <location>
        <begin position="1"/>
        <end position="15"/>
    </location>
</feature>
<evidence type="ECO:0000256" key="6">
    <source>
        <dbReference type="SAM" id="SignalP"/>
    </source>
</evidence>
<dbReference type="OrthoDB" id="3934656at2759"/>
<dbReference type="SUPFAM" id="SSF48264">
    <property type="entry name" value="Cytochrome P450"/>
    <property type="match status" value="1"/>
</dbReference>
<accession>A0A2J6QV76</accession>
<dbReference type="PRINTS" id="PR00463">
    <property type="entry name" value="EP450I"/>
</dbReference>
<dbReference type="PROSITE" id="PS00086">
    <property type="entry name" value="CYTOCHROME_P450"/>
    <property type="match status" value="1"/>
</dbReference>
<sequence length="487" mass="55749">MVFSWIHLLSALVSAVCLKRIIAHLLDPLRVVPGPFLARFTRLWYLVCTINGRTHENIGALHDRYGPVVRLAPTEYSIADLDIYKQIYGPRTAYEKGPWYSAFKSPEKEYTIFTDRNNKHYAQIRRKYSNAFSLSNVAQYEDTLNKCLSLFCKKFAKIADEKSECDLAQWCRFFAFDSIGQMAIGNLRVMELERDEHGILSMTHASTLYGNIVGRIPEWHAWIWKFLPTNMSEKGAIAWITETMRKKVQGEVCSTVTTFTDVWLQQEEKMSQEDIFLGLATVFGGGSNTSAVTIVNIIHALWKHPEVCEKLQIEIDEAVKTEGLQGGVIAWETARRLPYLQAVIKESLRLIPIVGVQAPRTVPKGGDTISGYFFREGLTVGLHPWSTRMNPKYFGDDAAIFRPERWLGDGEEAKRNEYYHMPFSVGPRTCIGRHIAIFKITKAIAQLVYLFSFDITMPKGELRYHSYSQVEPDIVHCRVELRRPVCF</sequence>
<keyword evidence="5" id="KW-0503">Monooxygenase</keyword>
<gene>
    <name evidence="7" type="ORF">L207DRAFT_444358</name>
</gene>
<dbReference type="STRING" id="1149755.A0A2J6QV76"/>
<dbReference type="EMBL" id="KZ613969">
    <property type="protein sequence ID" value="PMD30152.1"/>
    <property type="molecule type" value="Genomic_DNA"/>
</dbReference>
<evidence type="ECO:0000313" key="8">
    <source>
        <dbReference type="Proteomes" id="UP000235786"/>
    </source>
</evidence>
<dbReference type="AlphaFoldDB" id="A0A2J6QV76"/>
<comment type="similarity">
    <text evidence="5">Belongs to the cytochrome P450 family.</text>
</comment>
<dbReference type="PRINTS" id="PR00385">
    <property type="entry name" value="P450"/>
</dbReference>
<evidence type="ECO:0000256" key="4">
    <source>
        <dbReference type="PIRSR" id="PIRSR602401-1"/>
    </source>
</evidence>
<name>A0A2J6QV76_HYAVF</name>
<dbReference type="PANTHER" id="PTHR24305">
    <property type="entry name" value="CYTOCHROME P450"/>
    <property type="match status" value="1"/>
</dbReference>
<feature type="binding site" description="axial binding residue" evidence="4">
    <location>
        <position position="430"/>
    </location>
    <ligand>
        <name>heme</name>
        <dbReference type="ChEBI" id="CHEBI:30413"/>
    </ligand>
    <ligandPart>
        <name>Fe</name>
        <dbReference type="ChEBI" id="CHEBI:18248"/>
    </ligandPart>
</feature>
<dbReference type="Proteomes" id="UP000235786">
    <property type="component" value="Unassembled WGS sequence"/>
</dbReference>
<dbReference type="GO" id="GO:0005506">
    <property type="term" value="F:iron ion binding"/>
    <property type="evidence" value="ECO:0007669"/>
    <property type="project" value="InterPro"/>
</dbReference>
<keyword evidence="4 5" id="KW-0349">Heme</keyword>
<evidence type="ECO:0000256" key="2">
    <source>
        <dbReference type="ARBA" id="ARBA00022723"/>
    </source>
</evidence>
<dbReference type="InterPro" id="IPR050121">
    <property type="entry name" value="Cytochrome_P450_monoxygenase"/>
</dbReference>
<dbReference type="InterPro" id="IPR036396">
    <property type="entry name" value="Cyt_P450_sf"/>
</dbReference>
<protein>
    <submittedName>
        <fullName evidence="7">Cytochrome P450</fullName>
    </submittedName>
</protein>
<evidence type="ECO:0000256" key="1">
    <source>
        <dbReference type="ARBA" id="ARBA00001971"/>
    </source>
</evidence>
<feature type="chain" id="PRO_5014456078" evidence="6">
    <location>
        <begin position="16"/>
        <end position="487"/>
    </location>
</feature>
<keyword evidence="3 4" id="KW-0408">Iron</keyword>
<dbReference type="GO" id="GO:0016705">
    <property type="term" value="F:oxidoreductase activity, acting on paired donors, with incorporation or reduction of molecular oxygen"/>
    <property type="evidence" value="ECO:0007669"/>
    <property type="project" value="InterPro"/>
</dbReference>
<dbReference type="InterPro" id="IPR017972">
    <property type="entry name" value="Cyt_P450_CS"/>
</dbReference>
<comment type="cofactor">
    <cofactor evidence="1 4">
        <name>heme</name>
        <dbReference type="ChEBI" id="CHEBI:30413"/>
    </cofactor>
</comment>
<reference evidence="7 8" key="1">
    <citation type="submission" date="2016-04" db="EMBL/GenBank/DDBJ databases">
        <title>A degradative enzymes factory behind the ericoid mycorrhizal symbiosis.</title>
        <authorList>
            <consortium name="DOE Joint Genome Institute"/>
            <person name="Martino E."/>
            <person name="Morin E."/>
            <person name="Grelet G."/>
            <person name="Kuo A."/>
            <person name="Kohler A."/>
            <person name="Daghino S."/>
            <person name="Barry K."/>
            <person name="Choi C."/>
            <person name="Cichocki N."/>
            <person name="Clum A."/>
            <person name="Copeland A."/>
            <person name="Hainaut M."/>
            <person name="Haridas S."/>
            <person name="Labutti K."/>
            <person name="Lindquist E."/>
            <person name="Lipzen A."/>
            <person name="Khouja H.-R."/>
            <person name="Murat C."/>
            <person name="Ohm R."/>
            <person name="Olson A."/>
            <person name="Spatafora J."/>
            <person name="Veneault-Fourrey C."/>
            <person name="Henrissat B."/>
            <person name="Grigoriev I."/>
            <person name="Martin F."/>
            <person name="Perotto S."/>
        </authorList>
    </citation>
    <scope>NUCLEOTIDE SEQUENCE [LARGE SCALE GENOMIC DNA]</scope>
    <source>
        <strain evidence="7 8">F</strain>
    </source>
</reference>
<keyword evidence="8" id="KW-1185">Reference proteome</keyword>
<organism evidence="7 8">
    <name type="scientific">Hyaloscypha variabilis (strain UAMH 11265 / GT02V1 / F)</name>
    <name type="common">Meliniomyces variabilis</name>
    <dbReference type="NCBI Taxonomy" id="1149755"/>
    <lineage>
        <taxon>Eukaryota</taxon>
        <taxon>Fungi</taxon>
        <taxon>Dikarya</taxon>
        <taxon>Ascomycota</taxon>
        <taxon>Pezizomycotina</taxon>
        <taxon>Leotiomycetes</taxon>
        <taxon>Helotiales</taxon>
        <taxon>Hyaloscyphaceae</taxon>
        <taxon>Hyaloscypha</taxon>
        <taxon>Hyaloscypha variabilis</taxon>
    </lineage>
</organism>
<keyword evidence="5" id="KW-0560">Oxidoreductase</keyword>
<evidence type="ECO:0000256" key="3">
    <source>
        <dbReference type="ARBA" id="ARBA00023004"/>
    </source>
</evidence>
<evidence type="ECO:0000256" key="5">
    <source>
        <dbReference type="RuleBase" id="RU000461"/>
    </source>
</evidence>
<dbReference type="Pfam" id="PF00067">
    <property type="entry name" value="p450"/>
    <property type="match status" value="1"/>
</dbReference>
<dbReference type="InterPro" id="IPR002401">
    <property type="entry name" value="Cyt_P450_E_grp-I"/>
</dbReference>
<dbReference type="GO" id="GO:0004497">
    <property type="term" value="F:monooxygenase activity"/>
    <property type="evidence" value="ECO:0007669"/>
    <property type="project" value="UniProtKB-KW"/>
</dbReference>
<dbReference type="PANTHER" id="PTHR24305:SF190">
    <property type="entry name" value="P450, PUTATIVE (EUROFUNG)-RELATED"/>
    <property type="match status" value="1"/>
</dbReference>
<keyword evidence="2 4" id="KW-0479">Metal-binding</keyword>
<proteinExistence type="inferred from homology"/>
<dbReference type="GO" id="GO:0020037">
    <property type="term" value="F:heme binding"/>
    <property type="evidence" value="ECO:0007669"/>
    <property type="project" value="InterPro"/>
</dbReference>
<dbReference type="InterPro" id="IPR001128">
    <property type="entry name" value="Cyt_P450"/>
</dbReference>
<dbReference type="Gene3D" id="1.10.630.10">
    <property type="entry name" value="Cytochrome P450"/>
    <property type="match status" value="1"/>
</dbReference>
<evidence type="ECO:0000313" key="7">
    <source>
        <dbReference type="EMBL" id="PMD30152.1"/>
    </source>
</evidence>